<reference evidence="6 7" key="1">
    <citation type="journal article" date="2021" name="Commun. Biol.">
        <title>The genome of Shorea leprosula (Dipterocarpaceae) highlights the ecological relevance of drought in aseasonal tropical rainforests.</title>
        <authorList>
            <person name="Ng K.K.S."/>
            <person name="Kobayashi M.J."/>
            <person name="Fawcett J.A."/>
            <person name="Hatakeyama M."/>
            <person name="Paape T."/>
            <person name="Ng C.H."/>
            <person name="Ang C.C."/>
            <person name="Tnah L.H."/>
            <person name="Lee C.T."/>
            <person name="Nishiyama T."/>
            <person name="Sese J."/>
            <person name="O'Brien M.J."/>
            <person name="Copetti D."/>
            <person name="Mohd Noor M.I."/>
            <person name="Ong R.C."/>
            <person name="Putra M."/>
            <person name="Sireger I.Z."/>
            <person name="Indrioko S."/>
            <person name="Kosugi Y."/>
            <person name="Izuno A."/>
            <person name="Isagi Y."/>
            <person name="Lee S.L."/>
            <person name="Shimizu K.K."/>
        </authorList>
    </citation>
    <scope>NUCLEOTIDE SEQUENCE [LARGE SCALE GENOMIC DNA]</scope>
    <source>
        <strain evidence="6">214</strain>
    </source>
</reference>
<feature type="region of interest" description="Disordered" evidence="4">
    <location>
        <begin position="1"/>
        <end position="35"/>
    </location>
</feature>
<dbReference type="CDD" id="cd18432">
    <property type="entry name" value="BRCT_PAXIP1_rpt6_like"/>
    <property type="match status" value="1"/>
</dbReference>
<sequence length="1171" mass="129914">MVSLGDGTGEFRPTEGNKNADFAHAETQPFNSQSSPLQFLGDKIDDLDGHELQSTRAALFYDDVPVENAMETQVVNLDGETQVWNLGGETQVLDDSDYIENVGIDTQLLDEFDDEVSLESDGEGTDTTEVLSDNDDLLDDEPVIRGHSPSSGEKKIKGTSFCEHDCNGTMEQSDALIDKQRSSALLGSVITPEVKITQDPKSGPAPRFTSIRVASLRASALAARNSGLKVTKRGSSSVLADSQFLDQLTVHNNGANAEGGKDNVQIHDLEKNETLKALSERNNRKVGRSAARKLFAEESLTDNNRFSSTNENSDAREDMDPLSDVLLAGLSYVDSQEPGELSQANALNFVERLINDNLKEFDIEVDCGKSTREKPNPVLSAKGPKDLAKKANERIIFGETSIFEWDDNCEDDGGGDIFCRRKGKFYGSRSQARKSLTEPHRPKGRKLDGYRDKREQLCGLDKIMAHSDSKTKEEKQTGQEAEMKFRRNLINEFDQQSNIDSSRGQLKANAIEADMPEEQNVGPDTQMAAEAMEALCCGEGITDYGANVDYQGVQNDPKGSPKASPGGKHRKRVLHRQSTAGTKVCHSDIDLATRQSKRTKKLGARLCEEPSILLQKCSKNVRKKCHTELLIPKTKRAKSHFEKHHTANGSEGLGITHKTINERNEDTLTERSETHESTTLHSIVKLAGDSSIKGSYFQEKVCTPTPIAHQTRQSMDVNFQGAEKTPTAATEVSSHIVEASSVQENITGSFPKQRRSHRKLSVNINESNNLDALSKPAVWLEENCKSNAGLKPSRSYVGSTCVDLSIRRKTLASAGKMSETSNDVHHCSADMNGKMKSRIMGAKEINHSDRSDAILLASESMETDFTVHKSPNGKPKPSVCTTPVNCATPINSASPVCMGDEYFKQSCKKNLSRYSLMKEIRSLSPLEPEPISPLKDLRKRRDLANVRIMFSHHLDDDIITQQRKILARLGISEVSSIVDATHFVTDKFVRTRNMLEAIASGKPVVTRLWLESVGQVNIHIDEETYILRDIKKEKEFGFCMPVSLARARKNPLLEGRRVFITPNTKPGKEIISSLVKTVCGQAVERIGRSVLKDDNMSDDLLVLSCEEDYTICVPFLEKGTAVYSSELLLNGIVTQRLEYERHRLFTELVKRTRSTTRLKNNDKFLPVRKHK</sequence>
<dbReference type="SMART" id="SM00292">
    <property type="entry name" value="BRCT"/>
    <property type="match status" value="1"/>
</dbReference>
<feature type="compositionally biased region" description="Acidic residues" evidence="4">
    <location>
        <begin position="118"/>
        <end position="141"/>
    </location>
</feature>
<organism evidence="6 7">
    <name type="scientific">Rubroshorea leprosula</name>
    <dbReference type="NCBI Taxonomy" id="152421"/>
    <lineage>
        <taxon>Eukaryota</taxon>
        <taxon>Viridiplantae</taxon>
        <taxon>Streptophyta</taxon>
        <taxon>Embryophyta</taxon>
        <taxon>Tracheophyta</taxon>
        <taxon>Spermatophyta</taxon>
        <taxon>Magnoliopsida</taxon>
        <taxon>eudicotyledons</taxon>
        <taxon>Gunneridae</taxon>
        <taxon>Pentapetalae</taxon>
        <taxon>rosids</taxon>
        <taxon>malvids</taxon>
        <taxon>Malvales</taxon>
        <taxon>Dipterocarpaceae</taxon>
        <taxon>Rubroshorea</taxon>
    </lineage>
</organism>
<proteinExistence type="predicted"/>
<dbReference type="CDD" id="cd17744">
    <property type="entry name" value="BRCT_MDC1_rpt1"/>
    <property type="match status" value="1"/>
</dbReference>
<feature type="region of interest" description="Disordered" evidence="4">
    <location>
        <begin position="118"/>
        <end position="156"/>
    </location>
</feature>
<dbReference type="AlphaFoldDB" id="A0AAV5HK97"/>
<evidence type="ECO:0000256" key="2">
    <source>
        <dbReference type="ARBA" id="ARBA00022763"/>
    </source>
</evidence>
<evidence type="ECO:0000313" key="6">
    <source>
        <dbReference type="EMBL" id="GKU85569.1"/>
    </source>
</evidence>
<dbReference type="PANTHER" id="PTHR23196:SF1">
    <property type="entry name" value="PAX-INTERACTING PROTEIN 1"/>
    <property type="match status" value="1"/>
</dbReference>
<dbReference type="SUPFAM" id="SSF52113">
    <property type="entry name" value="BRCT domain"/>
    <property type="match status" value="1"/>
</dbReference>
<dbReference type="Proteomes" id="UP001054252">
    <property type="component" value="Unassembled WGS sequence"/>
</dbReference>
<name>A0AAV5HK97_9ROSI</name>
<keyword evidence="3" id="KW-0539">Nucleus</keyword>
<evidence type="ECO:0000313" key="7">
    <source>
        <dbReference type="Proteomes" id="UP001054252"/>
    </source>
</evidence>
<dbReference type="InterPro" id="IPR036420">
    <property type="entry name" value="BRCT_dom_sf"/>
</dbReference>
<dbReference type="GO" id="GO:0006974">
    <property type="term" value="P:DNA damage response"/>
    <property type="evidence" value="ECO:0007669"/>
    <property type="project" value="UniProtKB-KW"/>
</dbReference>
<evidence type="ECO:0000256" key="1">
    <source>
        <dbReference type="ARBA" id="ARBA00004123"/>
    </source>
</evidence>
<protein>
    <recommendedName>
        <fullName evidence="5">BRCT domain-containing protein</fullName>
    </recommendedName>
</protein>
<dbReference type="Gene3D" id="3.40.50.10190">
    <property type="entry name" value="BRCT domain"/>
    <property type="match status" value="2"/>
</dbReference>
<dbReference type="Pfam" id="PF16770">
    <property type="entry name" value="RTT107_BRCT_5"/>
    <property type="match status" value="1"/>
</dbReference>
<dbReference type="PANTHER" id="PTHR23196">
    <property type="entry name" value="PAX TRANSCRIPTION ACTIVATION DOMAIN INTERACTING PROTEIN"/>
    <property type="match status" value="1"/>
</dbReference>
<feature type="region of interest" description="Disordered" evidence="4">
    <location>
        <begin position="551"/>
        <end position="580"/>
    </location>
</feature>
<accession>A0AAV5HK97</accession>
<feature type="domain" description="BRCT" evidence="5">
    <location>
        <begin position="940"/>
        <end position="1017"/>
    </location>
</feature>
<dbReference type="Pfam" id="PF16589">
    <property type="entry name" value="BRCT_2"/>
    <property type="match status" value="1"/>
</dbReference>
<gene>
    <name evidence="6" type="ORF">SLEP1_g226</name>
</gene>
<dbReference type="EMBL" id="BPVZ01000001">
    <property type="protein sequence ID" value="GKU85569.1"/>
    <property type="molecule type" value="Genomic_DNA"/>
</dbReference>
<feature type="region of interest" description="Disordered" evidence="4">
    <location>
        <begin position="636"/>
        <end position="659"/>
    </location>
</feature>
<dbReference type="InterPro" id="IPR051579">
    <property type="entry name" value="DDR_Transcriptional_Reg"/>
</dbReference>
<evidence type="ECO:0000256" key="4">
    <source>
        <dbReference type="SAM" id="MobiDB-lite"/>
    </source>
</evidence>
<keyword evidence="7" id="KW-1185">Reference proteome</keyword>
<keyword evidence="2" id="KW-0227">DNA damage</keyword>
<dbReference type="GO" id="GO:0005634">
    <property type="term" value="C:nucleus"/>
    <property type="evidence" value="ECO:0007669"/>
    <property type="project" value="UniProtKB-SubCell"/>
</dbReference>
<dbReference type="InterPro" id="IPR001357">
    <property type="entry name" value="BRCT_dom"/>
</dbReference>
<comment type="caution">
    <text evidence="6">The sequence shown here is derived from an EMBL/GenBank/DDBJ whole genome shotgun (WGS) entry which is preliminary data.</text>
</comment>
<evidence type="ECO:0000259" key="5">
    <source>
        <dbReference type="SMART" id="SM00292"/>
    </source>
</evidence>
<comment type="subcellular location">
    <subcellularLocation>
        <location evidence="1">Nucleus</location>
    </subcellularLocation>
</comment>
<evidence type="ECO:0000256" key="3">
    <source>
        <dbReference type="ARBA" id="ARBA00023242"/>
    </source>
</evidence>